<protein>
    <submittedName>
        <fullName evidence="1">Uncharacterized protein</fullName>
    </submittedName>
</protein>
<dbReference type="InterPro" id="IPR036514">
    <property type="entry name" value="SGNH_hydro_sf"/>
</dbReference>
<dbReference type="Proteomes" id="UP000507470">
    <property type="component" value="Unassembled WGS sequence"/>
</dbReference>
<dbReference type="EMBL" id="CACVKT020000499">
    <property type="protein sequence ID" value="CAC5359517.1"/>
    <property type="molecule type" value="Genomic_DNA"/>
</dbReference>
<proteinExistence type="predicted"/>
<sequence>MSENKLRIYLRKPLPPVLAKYLKGYLSSYIEKQIKCRFKSGQTSSQGYNWLLSNIDRLTGHLDNIHLYNWLGTCDLTDYNGTYINLSDDKDRPKIPIDALQNFITLIKTYPACKITIFEIPPYSIIDFNKSRGHSDPSSFKQQEEELLAKIHDINSQIRQINESKNTFSPNFALDISHNHNAKTSKSKKVTLRDSYLFNLYLDGIHPNTELGRVWL</sequence>
<dbReference type="OrthoDB" id="6039788at2759"/>
<accession>A0A6J8A1G0</accession>
<dbReference type="SUPFAM" id="SSF52266">
    <property type="entry name" value="SGNH hydrolase"/>
    <property type="match status" value="1"/>
</dbReference>
<dbReference type="AlphaFoldDB" id="A0A6J8A1G0"/>
<dbReference type="Gene3D" id="3.40.50.1110">
    <property type="entry name" value="SGNH hydrolase"/>
    <property type="match status" value="1"/>
</dbReference>
<reference evidence="1 2" key="1">
    <citation type="submission" date="2020-06" db="EMBL/GenBank/DDBJ databases">
        <authorList>
            <person name="Li R."/>
            <person name="Bekaert M."/>
        </authorList>
    </citation>
    <scope>NUCLEOTIDE SEQUENCE [LARGE SCALE GENOMIC DNA]</scope>
    <source>
        <strain evidence="2">wild</strain>
    </source>
</reference>
<organism evidence="1 2">
    <name type="scientific">Mytilus coruscus</name>
    <name type="common">Sea mussel</name>
    <dbReference type="NCBI Taxonomy" id="42192"/>
    <lineage>
        <taxon>Eukaryota</taxon>
        <taxon>Metazoa</taxon>
        <taxon>Spiralia</taxon>
        <taxon>Lophotrochozoa</taxon>
        <taxon>Mollusca</taxon>
        <taxon>Bivalvia</taxon>
        <taxon>Autobranchia</taxon>
        <taxon>Pteriomorphia</taxon>
        <taxon>Mytilida</taxon>
        <taxon>Mytiloidea</taxon>
        <taxon>Mytilidae</taxon>
        <taxon>Mytilinae</taxon>
        <taxon>Mytilus</taxon>
    </lineage>
</organism>
<gene>
    <name evidence="1" type="ORF">MCOR_2338</name>
</gene>
<name>A0A6J8A1G0_MYTCO</name>
<evidence type="ECO:0000313" key="2">
    <source>
        <dbReference type="Proteomes" id="UP000507470"/>
    </source>
</evidence>
<keyword evidence="2" id="KW-1185">Reference proteome</keyword>
<evidence type="ECO:0000313" key="1">
    <source>
        <dbReference type="EMBL" id="CAC5359517.1"/>
    </source>
</evidence>